<evidence type="ECO:0000313" key="7">
    <source>
        <dbReference type="Proteomes" id="UP000549457"/>
    </source>
</evidence>
<dbReference type="EMBL" id="JACHFM010000003">
    <property type="protein sequence ID" value="MBB5223265.1"/>
    <property type="molecule type" value="Genomic_DNA"/>
</dbReference>
<dbReference type="GO" id="GO:0030313">
    <property type="term" value="C:cell envelope"/>
    <property type="evidence" value="ECO:0007669"/>
    <property type="project" value="UniProtKB-SubCell"/>
</dbReference>
<organism evidence="6 7">
    <name type="scientific">Amaricoccus macauensis</name>
    <dbReference type="NCBI Taxonomy" id="57001"/>
    <lineage>
        <taxon>Bacteria</taxon>
        <taxon>Pseudomonadati</taxon>
        <taxon>Pseudomonadota</taxon>
        <taxon>Alphaproteobacteria</taxon>
        <taxon>Rhodobacterales</taxon>
        <taxon>Paracoccaceae</taxon>
        <taxon>Amaricoccus</taxon>
    </lineage>
</organism>
<keyword evidence="3 4" id="KW-0732">Signal</keyword>
<proteinExistence type="inferred from homology"/>
<name>A0A840SRS9_9RHOB</name>
<comment type="subcellular location">
    <subcellularLocation>
        <location evidence="1">Cell envelope</location>
    </subcellularLocation>
</comment>
<dbReference type="AlphaFoldDB" id="A0A840SRS9"/>
<evidence type="ECO:0000256" key="1">
    <source>
        <dbReference type="ARBA" id="ARBA00004196"/>
    </source>
</evidence>
<dbReference type="CDD" id="cd06301">
    <property type="entry name" value="PBP1_rhizopine_binding-like"/>
    <property type="match status" value="1"/>
</dbReference>
<feature type="domain" description="Periplasmic binding protein" evidence="5">
    <location>
        <begin position="26"/>
        <end position="291"/>
    </location>
</feature>
<keyword evidence="7" id="KW-1185">Reference proteome</keyword>
<dbReference type="PANTHER" id="PTHR46847:SF1">
    <property type="entry name" value="D-ALLOSE-BINDING PERIPLASMIC PROTEIN-RELATED"/>
    <property type="match status" value="1"/>
</dbReference>
<evidence type="ECO:0000259" key="5">
    <source>
        <dbReference type="Pfam" id="PF13407"/>
    </source>
</evidence>
<dbReference type="Pfam" id="PF13407">
    <property type="entry name" value="Peripla_BP_4"/>
    <property type="match status" value="1"/>
</dbReference>
<sequence length="315" mass="33359">MGPQIRAIAAAALLAGAALPASAQEIGVAVSNFDDNFLTLLREAMTENAAQHEGMSLQFEDAQRDVGRQLSQVENFAATGVQGIIIAPVDSDSTVPMTVSAENAGIPVVYVNNRPVNLDQLPPNQVFVGSDETEAGTLEGQEVCRLLKEAGKTEATAVILLGDLSNQATRLRTQAVREVFEKADCLFIKITDEQTATWQRTQAADLMTNWLTAGVKPDAVIANNDEMAIGAYQALEAAGVPLDQVIVAGVDATPDALQAIADGKLDVTVLQSAPGQAKGAIDAIAALAKGEPVDRENYVPFELVTKDNYKDYLPK</sequence>
<evidence type="ECO:0000256" key="2">
    <source>
        <dbReference type="ARBA" id="ARBA00007639"/>
    </source>
</evidence>
<dbReference type="RefSeq" id="WP_184151774.1">
    <property type="nucleotide sequence ID" value="NZ_JACHFM010000003.1"/>
</dbReference>
<accession>A0A840SRS9</accession>
<dbReference type="InterPro" id="IPR025997">
    <property type="entry name" value="SBP_2_dom"/>
</dbReference>
<comment type="caution">
    <text evidence="6">The sequence shown here is derived from an EMBL/GenBank/DDBJ whole genome shotgun (WGS) entry which is preliminary data.</text>
</comment>
<evidence type="ECO:0000256" key="4">
    <source>
        <dbReference type="SAM" id="SignalP"/>
    </source>
</evidence>
<feature type="chain" id="PRO_5033042238" evidence="4">
    <location>
        <begin position="24"/>
        <end position="315"/>
    </location>
</feature>
<gene>
    <name evidence="6" type="ORF">HNP73_003212</name>
</gene>
<evidence type="ECO:0000256" key="3">
    <source>
        <dbReference type="ARBA" id="ARBA00022729"/>
    </source>
</evidence>
<dbReference type="Gene3D" id="3.40.50.2300">
    <property type="match status" value="2"/>
</dbReference>
<comment type="similarity">
    <text evidence="2">Belongs to the bacterial solute-binding protein 2 family.</text>
</comment>
<feature type="signal peptide" evidence="4">
    <location>
        <begin position="1"/>
        <end position="23"/>
    </location>
</feature>
<dbReference type="InterPro" id="IPR028082">
    <property type="entry name" value="Peripla_BP_I"/>
</dbReference>
<dbReference type="Proteomes" id="UP000549457">
    <property type="component" value="Unassembled WGS sequence"/>
</dbReference>
<dbReference type="SUPFAM" id="SSF53822">
    <property type="entry name" value="Periplasmic binding protein-like I"/>
    <property type="match status" value="1"/>
</dbReference>
<dbReference type="GO" id="GO:0030246">
    <property type="term" value="F:carbohydrate binding"/>
    <property type="evidence" value="ECO:0007669"/>
    <property type="project" value="UniProtKB-ARBA"/>
</dbReference>
<dbReference type="PANTHER" id="PTHR46847">
    <property type="entry name" value="D-ALLOSE-BINDING PERIPLASMIC PROTEIN-RELATED"/>
    <property type="match status" value="1"/>
</dbReference>
<protein>
    <submittedName>
        <fullName evidence="6">Ribose transport system substrate-binding protein/inositol transport system substrate-binding protein</fullName>
    </submittedName>
</protein>
<reference evidence="6 7" key="1">
    <citation type="submission" date="2020-08" db="EMBL/GenBank/DDBJ databases">
        <title>Genomic Encyclopedia of Type Strains, Phase IV (KMG-IV): sequencing the most valuable type-strain genomes for metagenomic binning, comparative biology and taxonomic classification.</title>
        <authorList>
            <person name="Goeker M."/>
        </authorList>
    </citation>
    <scope>NUCLEOTIDE SEQUENCE [LARGE SCALE GENOMIC DNA]</scope>
    <source>
        <strain evidence="6 7">DSM 101730</strain>
    </source>
</reference>
<evidence type="ECO:0000313" key="6">
    <source>
        <dbReference type="EMBL" id="MBB5223265.1"/>
    </source>
</evidence>